<dbReference type="GO" id="GO:0016491">
    <property type="term" value="F:oxidoreductase activity"/>
    <property type="evidence" value="ECO:0007669"/>
    <property type="project" value="TreeGrafter"/>
</dbReference>
<evidence type="ECO:0000313" key="3">
    <source>
        <dbReference type="Proteomes" id="UP001327560"/>
    </source>
</evidence>
<sequence length="203" mass="22608">MWTSASIVSVATRFPPLFRRPRNGHLRCRAEASPASVSPDPHAEGQKKVVVVGAGWAGLASAHHLCKQGFDVTLLESGSGPAEEIGVKGFWRPYHNIFSAIDELDIKPFTRWTSSAIYSQEGMEVKFPVFQDLNQLPTPFGALLYPEFVNLPLVDRLTSVPLIAAVIDFDNTDTAWRKYDTSEGIIYIACDVERFKLSYDQTF</sequence>
<dbReference type="InterPro" id="IPR006076">
    <property type="entry name" value="FAD-dep_OxRdtase"/>
</dbReference>
<dbReference type="InterPro" id="IPR036188">
    <property type="entry name" value="FAD/NAD-bd_sf"/>
</dbReference>
<reference evidence="2 3" key="1">
    <citation type="submission" date="2023-10" db="EMBL/GenBank/DDBJ databases">
        <title>Chromosome-scale genome assembly provides insights into flower coloration mechanisms of Canna indica.</title>
        <authorList>
            <person name="Li C."/>
        </authorList>
    </citation>
    <scope>NUCLEOTIDE SEQUENCE [LARGE SCALE GENOMIC DNA]</scope>
    <source>
        <tissue evidence="2">Flower</tissue>
    </source>
</reference>
<dbReference type="Pfam" id="PF01266">
    <property type="entry name" value="DAO"/>
    <property type="match status" value="1"/>
</dbReference>
<feature type="domain" description="FAD dependent oxidoreductase" evidence="1">
    <location>
        <begin position="48"/>
        <end position="82"/>
    </location>
</feature>
<dbReference type="EMBL" id="CP136897">
    <property type="protein sequence ID" value="WOL16798.1"/>
    <property type="molecule type" value="Genomic_DNA"/>
</dbReference>
<dbReference type="SUPFAM" id="SSF51905">
    <property type="entry name" value="FAD/NAD(P)-binding domain"/>
    <property type="match status" value="1"/>
</dbReference>
<protein>
    <recommendedName>
        <fullName evidence="1">FAD dependent oxidoreductase domain-containing protein</fullName>
    </recommendedName>
</protein>
<dbReference type="PANTHER" id="PTHR42923">
    <property type="entry name" value="PROTOPORPHYRINOGEN OXIDASE"/>
    <property type="match status" value="1"/>
</dbReference>
<dbReference type="Gene3D" id="3.50.50.60">
    <property type="entry name" value="FAD/NAD(P)-binding domain"/>
    <property type="match status" value="1"/>
</dbReference>
<name>A0AAQ3QPF6_9LILI</name>
<evidence type="ECO:0000259" key="1">
    <source>
        <dbReference type="Pfam" id="PF01266"/>
    </source>
</evidence>
<dbReference type="InterPro" id="IPR050464">
    <property type="entry name" value="Zeta_carotene_desat/Oxidored"/>
</dbReference>
<keyword evidence="3" id="KW-1185">Reference proteome</keyword>
<organism evidence="2 3">
    <name type="scientific">Canna indica</name>
    <name type="common">Indian-shot</name>
    <dbReference type="NCBI Taxonomy" id="4628"/>
    <lineage>
        <taxon>Eukaryota</taxon>
        <taxon>Viridiplantae</taxon>
        <taxon>Streptophyta</taxon>
        <taxon>Embryophyta</taxon>
        <taxon>Tracheophyta</taxon>
        <taxon>Spermatophyta</taxon>
        <taxon>Magnoliopsida</taxon>
        <taxon>Liliopsida</taxon>
        <taxon>Zingiberales</taxon>
        <taxon>Cannaceae</taxon>
        <taxon>Canna</taxon>
    </lineage>
</organism>
<dbReference type="AlphaFoldDB" id="A0AAQ3QPF6"/>
<accession>A0AAQ3QPF6</accession>
<dbReference type="Proteomes" id="UP001327560">
    <property type="component" value="Chromosome 8"/>
</dbReference>
<gene>
    <name evidence="2" type="ORF">Cni_G25586</name>
</gene>
<proteinExistence type="predicted"/>
<evidence type="ECO:0000313" key="2">
    <source>
        <dbReference type="EMBL" id="WOL16798.1"/>
    </source>
</evidence>
<dbReference type="PANTHER" id="PTHR42923:SF24">
    <property type="entry name" value="OS04G0560500 PROTEIN"/>
    <property type="match status" value="1"/>
</dbReference>